<accession>A0A5C4RXV2</accession>
<comment type="caution">
    <text evidence="1">The sequence shown here is derived from an EMBL/GenBank/DDBJ whole genome shotgun (WGS) entry which is preliminary data.</text>
</comment>
<dbReference type="RefSeq" id="WP_139447591.1">
    <property type="nucleotide sequence ID" value="NZ_SMDR01000001.1"/>
</dbReference>
<evidence type="ECO:0000313" key="1">
    <source>
        <dbReference type="EMBL" id="TNJ35788.1"/>
    </source>
</evidence>
<reference evidence="1 2" key="1">
    <citation type="submission" date="2019-03" db="EMBL/GenBank/DDBJ databases">
        <title>Arenimonas daejeonensis sp. nov., isolated from compost.</title>
        <authorList>
            <person name="Jeon C.O."/>
        </authorList>
    </citation>
    <scope>NUCLEOTIDE SEQUENCE [LARGE SCALE GENOMIC DNA]</scope>
    <source>
        <strain evidence="1 2">R29</strain>
    </source>
</reference>
<keyword evidence="2" id="KW-1185">Reference proteome</keyword>
<dbReference type="OrthoDB" id="5522051at2"/>
<name>A0A5C4RXV2_9GAMM</name>
<sequence length="95" mass="10499">MSKATSIFSAENLDAIRRHLESVGFVSVLHWHLHGARHPTPLAFSDFEAFEGYMKDYAKAGDAIDVWPFPTDNGERIAKGKIPEHDGSILQGGAY</sequence>
<gene>
    <name evidence="1" type="ORF">E1B00_08600</name>
</gene>
<dbReference type="Proteomes" id="UP000305760">
    <property type="component" value="Unassembled WGS sequence"/>
</dbReference>
<organism evidence="1 2">
    <name type="scientific">Arenimonas terrae</name>
    <dbReference type="NCBI Taxonomy" id="2546226"/>
    <lineage>
        <taxon>Bacteria</taxon>
        <taxon>Pseudomonadati</taxon>
        <taxon>Pseudomonadota</taxon>
        <taxon>Gammaproteobacteria</taxon>
        <taxon>Lysobacterales</taxon>
        <taxon>Lysobacteraceae</taxon>
        <taxon>Arenimonas</taxon>
    </lineage>
</organism>
<proteinExistence type="predicted"/>
<protein>
    <submittedName>
        <fullName evidence="1">Uncharacterized protein</fullName>
    </submittedName>
</protein>
<dbReference type="AlphaFoldDB" id="A0A5C4RXV2"/>
<evidence type="ECO:0000313" key="2">
    <source>
        <dbReference type="Proteomes" id="UP000305760"/>
    </source>
</evidence>
<dbReference type="EMBL" id="SMDR01000001">
    <property type="protein sequence ID" value="TNJ35788.1"/>
    <property type="molecule type" value="Genomic_DNA"/>
</dbReference>